<reference evidence="2" key="1">
    <citation type="submission" date="2017-02" db="EMBL/GenBank/DDBJ databases">
        <title>Delving into the versatile metabolic prowess of the omnipresent phylum Bacteroidetes.</title>
        <authorList>
            <person name="Nobu M.K."/>
            <person name="Mei R."/>
            <person name="Narihiro T."/>
            <person name="Kuroda K."/>
            <person name="Liu W.-T."/>
        </authorList>
    </citation>
    <scope>NUCLEOTIDE SEQUENCE</scope>
    <source>
        <strain evidence="2">ADurb.Bin131</strain>
    </source>
</reference>
<evidence type="ECO:0000259" key="1">
    <source>
        <dbReference type="Pfam" id="PF01208"/>
    </source>
</evidence>
<dbReference type="InterPro" id="IPR000257">
    <property type="entry name" value="Uroporphyrinogen_deCOase"/>
</dbReference>
<name>A0A1V6CBY8_UNCT6</name>
<evidence type="ECO:0000313" key="2">
    <source>
        <dbReference type="EMBL" id="OQB74415.1"/>
    </source>
</evidence>
<sequence length="352" mass="40610">MPKDSMTPKERWTAVLQREKPDRVPLFWSSTQETLNNTKKYLGVSENSELFKVLHIDEIISVFPDYIGPEFPEGTDFFGCGFKEVSYGTGVYTECVYHPLAQFESIEEIKKNYKFPSIDWFDFSGIKKQICGKEHLPLYGGGMEIFLRYRQLRGFERAMIDIIEKPEMVEYCLDNIFHLYYRITEGIYEEIPGKVLLTMVAEDLGSQESLLFSPECIGKLFLPRMRKMMKLVHENNARVITHSDGAIRDIILDLIDCGMDVLNPVQWRCKGMERGSLKRDFGDKICFHGAMDNQYTMPFGSVDDVKKEVMDNIRILGDGGGFFLGPCHNLQAITPVENIIAMYETGYEYGWY</sequence>
<dbReference type="PANTHER" id="PTHR47099">
    <property type="entry name" value="METHYLCOBAMIDE:COM METHYLTRANSFERASE MTBA"/>
    <property type="match status" value="1"/>
</dbReference>
<dbReference type="GO" id="GO:0004853">
    <property type="term" value="F:uroporphyrinogen decarboxylase activity"/>
    <property type="evidence" value="ECO:0007669"/>
    <property type="project" value="InterPro"/>
</dbReference>
<dbReference type="GO" id="GO:0032259">
    <property type="term" value="P:methylation"/>
    <property type="evidence" value="ECO:0007669"/>
    <property type="project" value="UniProtKB-KW"/>
</dbReference>
<protein>
    <submittedName>
        <fullName evidence="2">Methylcobalamin:coenzyme M methyltransferase</fullName>
    </submittedName>
</protein>
<dbReference type="GO" id="GO:0008168">
    <property type="term" value="F:methyltransferase activity"/>
    <property type="evidence" value="ECO:0007669"/>
    <property type="project" value="UniProtKB-KW"/>
</dbReference>
<dbReference type="SUPFAM" id="SSF51726">
    <property type="entry name" value="UROD/MetE-like"/>
    <property type="match status" value="1"/>
</dbReference>
<accession>A0A1V6CBY8</accession>
<comment type="caution">
    <text evidence="2">The sequence shown here is derived from an EMBL/GenBank/DDBJ whole genome shotgun (WGS) entry which is preliminary data.</text>
</comment>
<gene>
    <name evidence="2" type="ORF">BWX89_00542</name>
</gene>
<keyword evidence="2" id="KW-0808">Transferase</keyword>
<dbReference type="PANTHER" id="PTHR47099:SF1">
    <property type="entry name" value="METHYLCOBAMIDE:COM METHYLTRANSFERASE MTBA"/>
    <property type="match status" value="1"/>
</dbReference>
<dbReference type="Pfam" id="PF01208">
    <property type="entry name" value="URO-D"/>
    <property type="match status" value="1"/>
</dbReference>
<feature type="domain" description="Uroporphyrinogen decarboxylase (URO-D)" evidence="1">
    <location>
        <begin position="153"/>
        <end position="348"/>
    </location>
</feature>
<dbReference type="AlphaFoldDB" id="A0A1V6CBY8"/>
<dbReference type="InterPro" id="IPR038071">
    <property type="entry name" value="UROD/MetE-like_sf"/>
</dbReference>
<dbReference type="GO" id="GO:0006779">
    <property type="term" value="P:porphyrin-containing compound biosynthetic process"/>
    <property type="evidence" value="ECO:0007669"/>
    <property type="project" value="InterPro"/>
</dbReference>
<dbReference type="EMBL" id="MWDQ01000041">
    <property type="protein sequence ID" value="OQB74415.1"/>
    <property type="molecule type" value="Genomic_DNA"/>
</dbReference>
<dbReference type="Proteomes" id="UP000485562">
    <property type="component" value="Unassembled WGS sequence"/>
</dbReference>
<organism evidence="2">
    <name type="scientific">candidate division TA06 bacterium ADurb.Bin131</name>
    <dbReference type="NCBI Taxonomy" id="1852827"/>
    <lineage>
        <taxon>Bacteria</taxon>
        <taxon>Bacteria division TA06</taxon>
    </lineage>
</organism>
<dbReference type="InterPro" id="IPR052024">
    <property type="entry name" value="Methanogen_methyltrans"/>
</dbReference>
<proteinExistence type="predicted"/>
<dbReference type="Gene3D" id="3.20.20.210">
    <property type="match status" value="1"/>
</dbReference>
<keyword evidence="2" id="KW-0489">Methyltransferase</keyword>